<dbReference type="AlphaFoldDB" id="A0A0A9BM25"/>
<accession>A0A0A9BM25</accession>
<reference evidence="1" key="1">
    <citation type="submission" date="2014-09" db="EMBL/GenBank/DDBJ databases">
        <authorList>
            <person name="Magalhaes I.L.F."/>
            <person name="Oliveira U."/>
            <person name="Santos F.R."/>
            <person name="Vidigal T.H.D.A."/>
            <person name="Brescovit A.D."/>
            <person name="Santos A.J."/>
        </authorList>
    </citation>
    <scope>NUCLEOTIDE SEQUENCE</scope>
    <source>
        <tissue evidence="1">Shoot tissue taken approximately 20 cm above the soil surface</tissue>
    </source>
</reference>
<protein>
    <submittedName>
        <fullName evidence="1">Uncharacterized protein</fullName>
    </submittedName>
</protein>
<proteinExistence type="predicted"/>
<name>A0A0A9BM25_ARUDO</name>
<reference evidence="1" key="2">
    <citation type="journal article" date="2015" name="Data Brief">
        <title>Shoot transcriptome of the giant reed, Arundo donax.</title>
        <authorList>
            <person name="Barrero R.A."/>
            <person name="Guerrero F.D."/>
            <person name="Moolhuijzen P."/>
            <person name="Goolsby J.A."/>
            <person name="Tidwell J."/>
            <person name="Bellgard S.E."/>
            <person name="Bellgard M.I."/>
        </authorList>
    </citation>
    <scope>NUCLEOTIDE SEQUENCE</scope>
    <source>
        <tissue evidence="1">Shoot tissue taken approximately 20 cm above the soil surface</tissue>
    </source>
</reference>
<dbReference type="EMBL" id="GBRH01237573">
    <property type="protein sequence ID" value="JAD60322.1"/>
    <property type="molecule type" value="Transcribed_RNA"/>
</dbReference>
<evidence type="ECO:0000313" key="1">
    <source>
        <dbReference type="EMBL" id="JAD60322.1"/>
    </source>
</evidence>
<organism evidence="1">
    <name type="scientific">Arundo donax</name>
    <name type="common">Giant reed</name>
    <name type="synonym">Donax arundinaceus</name>
    <dbReference type="NCBI Taxonomy" id="35708"/>
    <lineage>
        <taxon>Eukaryota</taxon>
        <taxon>Viridiplantae</taxon>
        <taxon>Streptophyta</taxon>
        <taxon>Embryophyta</taxon>
        <taxon>Tracheophyta</taxon>
        <taxon>Spermatophyta</taxon>
        <taxon>Magnoliopsida</taxon>
        <taxon>Liliopsida</taxon>
        <taxon>Poales</taxon>
        <taxon>Poaceae</taxon>
        <taxon>PACMAD clade</taxon>
        <taxon>Arundinoideae</taxon>
        <taxon>Arundineae</taxon>
        <taxon>Arundo</taxon>
    </lineage>
</organism>
<sequence>MCDEVGLGQPPAGCGRCFSLRSPRNSCIMLM</sequence>